<feature type="domain" description="PPM-type phosphatase" evidence="1">
    <location>
        <begin position="19"/>
        <end position="229"/>
    </location>
</feature>
<dbReference type="InterPro" id="IPR036457">
    <property type="entry name" value="PPM-type-like_dom_sf"/>
</dbReference>
<evidence type="ECO:0000259" key="1">
    <source>
        <dbReference type="Pfam" id="PF13672"/>
    </source>
</evidence>
<dbReference type="Gene3D" id="3.60.40.10">
    <property type="entry name" value="PPM-type phosphatase domain"/>
    <property type="match status" value="1"/>
</dbReference>
<evidence type="ECO:0000313" key="2">
    <source>
        <dbReference type="EMBL" id="MDQ0315833.1"/>
    </source>
</evidence>
<dbReference type="AlphaFoldDB" id="A0AAE3VPG4"/>
<accession>A0AAE3VPG4</accession>
<dbReference type="EMBL" id="JAUSUL010000002">
    <property type="protein sequence ID" value="MDQ0315833.1"/>
    <property type="molecule type" value="Genomic_DNA"/>
</dbReference>
<dbReference type="Pfam" id="PF13672">
    <property type="entry name" value="PP2C_2"/>
    <property type="match status" value="1"/>
</dbReference>
<sequence length="282" mass="30732">MASVDILDACSRGGIPDRLNEDAFGAAGRFAWVIDGATGVGDVECLDGPSDAAWLSSTASAVIAERIAAGTDDLPVLLDATIRELADRFDREAVRRPKARHQRPTGAILLARFDDAGIDVIELGDCVLLARGESGAFASVGLERAGREMEQAAARRMREAGATVAHPEVRRRMQESRDRHNTDEGYWIFGLDPEAAQHARRHRLDLPAPSVALLATDGFASLFEDYGRYPPREALDLAVRDGLAPLCDELRRIERDEDPDCLRYPRFKQSDDATALLVATAP</sequence>
<keyword evidence="3" id="KW-1185">Reference proteome</keyword>
<dbReference type="SUPFAM" id="SSF81606">
    <property type="entry name" value="PP2C-like"/>
    <property type="match status" value="1"/>
</dbReference>
<protein>
    <recommendedName>
        <fullName evidence="1">PPM-type phosphatase domain-containing protein</fullName>
    </recommendedName>
</protein>
<reference evidence="2" key="1">
    <citation type="submission" date="2023-07" db="EMBL/GenBank/DDBJ databases">
        <title>Genomic Encyclopedia of Type Strains, Phase IV (KMG-IV): sequencing the most valuable type-strain genomes for metagenomic binning, comparative biology and taxonomic classification.</title>
        <authorList>
            <person name="Goeker M."/>
        </authorList>
    </citation>
    <scope>NUCLEOTIDE SEQUENCE</scope>
    <source>
        <strain evidence="2">DSM 21202</strain>
    </source>
</reference>
<name>A0AAE3VPG4_9HYPH</name>
<evidence type="ECO:0000313" key="3">
    <source>
        <dbReference type="Proteomes" id="UP001229244"/>
    </source>
</evidence>
<dbReference type="InterPro" id="IPR001932">
    <property type="entry name" value="PPM-type_phosphatase-like_dom"/>
</dbReference>
<comment type="caution">
    <text evidence="2">The sequence shown here is derived from an EMBL/GenBank/DDBJ whole genome shotgun (WGS) entry which is preliminary data.</text>
</comment>
<organism evidence="2 3">
    <name type="scientific">Amorphus orientalis</name>
    <dbReference type="NCBI Taxonomy" id="649198"/>
    <lineage>
        <taxon>Bacteria</taxon>
        <taxon>Pseudomonadati</taxon>
        <taxon>Pseudomonadota</taxon>
        <taxon>Alphaproteobacteria</taxon>
        <taxon>Hyphomicrobiales</taxon>
        <taxon>Amorphaceae</taxon>
        <taxon>Amorphus</taxon>
    </lineage>
</organism>
<dbReference type="RefSeq" id="WP_306885663.1">
    <property type="nucleotide sequence ID" value="NZ_JAUSUL010000002.1"/>
</dbReference>
<dbReference type="Proteomes" id="UP001229244">
    <property type="component" value="Unassembled WGS sequence"/>
</dbReference>
<proteinExistence type="predicted"/>
<gene>
    <name evidence="2" type="ORF">J2S73_002290</name>
</gene>